<sequence length="142" mass="16361">MSQFSFNDGNIPWKRLEGFDHLLFSVLDIDDRNILHVLFKFSANQRIVLHRHCALNKTFVIQGEHRLYHASGELKDVRPAGSYTVSPPTDEPHREGGGDQDVVVLFTIYDREGPLYEILDDDSNVVATLSTNDFVNFYDRRH</sequence>
<accession>A0A3G8MA99</accession>
<dbReference type="Proteomes" id="UP000273982">
    <property type="component" value="Chromosome"/>
</dbReference>
<dbReference type="EMBL" id="CP034086">
    <property type="protein sequence ID" value="AZG77738.1"/>
    <property type="molecule type" value="Genomic_DNA"/>
</dbReference>
<dbReference type="InterPro" id="IPR011051">
    <property type="entry name" value="RmlC_Cupin_sf"/>
</dbReference>
<gene>
    <name evidence="2" type="ORF">EHO51_13935</name>
</gene>
<dbReference type="InterPro" id="IPR014710">
    <property type="entry name" value="RmlC-like_jellyroll"/>
</dbReference>
<dbReference type="SUPFAM" id="SSF51182">
    <property type="entry name" value="RmlC-like cupins"/>
    <property type="match status" value="1"/>
</dbReference>
<proteinExistence type="predicted"/>
<evidence type="ECO:0000313" key="3">
    <source>
        <dbReference type="Proteomes" id="UP000273982"/>
    </source>
</evidence>
<dbReference type="AlphaFoldDB" id="A0A3G8MA99"/>
<feature type="region of interest" description="Disordered" evidence="1">
    <location>
        <begin position="79"/>
        <end position="98"/>
    </location>
</feature>
<reference evidence="2 3" key="1">
    <citation type="submission" date="2018-11" db="EMBL/GenBank/DDBJ databases">
        <title>Genome squencing of methanotrophic bacteria isolated from alkaline groundwater in Korea.</title>
        <authorList>
            <person name="Nguyen L.N."/>
        </authorList>
    </citation>
    <scope>NUCLEOTIDE SEQUENCE [LARGE SCALE GENOMIC DNA]</scope>
    <source>
        <strain evidence="2 3">GW6</strain>
    </source>
</reference>
<dbReference type="Gene3D" id="2.60.120.10">
    <property type="entry name" value="Jelly Rolls"/>
    <property type="match status" value="1"/>
</dbReference>
<protein>
    <submittedName>
        <fullName evidence="2">Regulator</fullName>
    </submittedName>
</protein>
<dbReference type="KEGG" id="mros:EHO51_13935"/>
<organism evidence="2 3">
    <name type="scientific">Methylocystis rosea</name>
    <dbReference type="NCBI Taxonomy" id="173366"/>
    <lineage>
        <taxon>Bacteria</taxon>
        <taxon>Pseudomonadati</taxon>
        <taxon>Pseudomonadota</taxon>
        <taxon>Alphaproteobacteria</taxon>
        <taxon>Hyphomicrobiales</taxon>
        <taxon>Methylocystaceae</taxon>
        <taxon>Methylocystis</taxon>
    </lineage>
</organism>
<evidence type="ECO:0000313" key="2">
    <source>
        <dbReference type="EMBL" id="AZG77738.1"/>
    </source>
</evidence>
<name>A0A3G8MA99_9HYPH</name>
<evidence type="ECO:0000256" key="1">
    <source>
        <dbReference type="SAM" id="MobiDB-lite"/>
    </source>
</evidence>
<dbReference type="RefSeq" id="WP_124739390.1">
    <property type="nucleotide sequence ID" value="NZ_CP034086.1"/>
</dbReference>